<dbReference type="Gene3D" id="1.20.1050.10">
    <property type="match status" value="1"/>
</dbReference>
<sequence>MTYKLLIGQRIYSSWSLRGWLPFVVHDIPVTVQDTLIYGDAFYDDVVSFGGHRTVPAVITPEGAILTDSLSIVWHLANAFPDRGMLPADKIANAKAINMMSEMHSGFTALRSACPMNLATAWNGFAPDEAVRGDLARIDELWTDALAQSQGPFLFGEYGLADAYFAPVAIRIAGYDLPMSDTSRAYVTAQLTHPAIQQWQEDGLSNDTELGQYEMPLTRKPFPKR</sequence>
<protein>
    <recommendedName>
        <fullName evidence="1">GST N-terminal domain-containing protein</fullName>
    </recommendedName>
</protein>
<dbReference type="Gene3D" id="3.40.30.10">
    <property type="entry name" value="Glutaredoxin"/>
    <property type="match status" value="1"/>
</dbReference>
<dbReference type="Pfam" id="PF13409">
    <property type="entry name" value="GST_N_2"/>
    <property type="match status" value="1"/>
</dbReference>
<dbReference type="SUPFAM" id="SSF52833">
    <property type="entry name" value="Thioredoxin-like"/>
    <property type="match status" value="1"/>
</dbReference>
<gene>
    <name evidence="2" type="ORF">LCGC14_3123020</name>
</gene>
<dbReference type="SUPFAM" id="SSF47616">
    <property type="entry name" value="GST C-terminal domain-like"/>
    <property type="match status" value="1"/>
</dbReference>
<dbReference type="InterPro" id="IPR036282">
    <property type="entry name" value="Glutathione-S-Trfase_C_sf"/>
</dbReference>
<dbReference type="AlphaFoldDB" id="A0A0F8W1Z1"/>
<dbReference type="InterPro" id="IPR004045">
    <property type="entry name" value="Glutathione_S-Trfase_N"/>
</dbReference>
<evidence type="ECO:0000313" key="2">
    <source>
        <dbReference type="EMBL" id="KKK50638.1"/>
    </source>
</evidence>
<proteinExistence type="predicted"/>
<name>A0A0F8W1Z1_9ZZZZ</name>
<evidence type="ECO:0000259" key="1">
    <source>
        <dbReference type="Pfam" id="PF13409"/>
    </source>
</evidence>
<dbReference type="InterPro" id="IPR036249">
    <property type="entry name" value="Thioredoxin-like_sf"/>
</dbReference>
<comment type="caution">
    <text evidence="2">The sequence shown here is derived from an EMBL/GenBank/DDBJ whole genome shotgun (WGS) entry which is preliminary data.</text>
</comment>
<reference evidence="2" key="1">
    <citation type="journal article" date="2015" name="Nature">
        <title>Complex archaea that bridge the gap between prokaryotes and eukaryotes.</title>
        <authorList>
            <person name="Spang A."/>
            <person name="Saw J.H."/>
            <person name="Jorgensen S.L."/>
            <person name="Zaremba-Niedzwiedzka K."/>
            <person name="Martijn J."/>
            <person name="Lind A.E."/>
            <person name="van Eijk R."/>
            <person name="Schleper C."/>
            <person name="Guy L."/>
            <person name="Ettema T.J."/>
        </authorList>
    </citation>
    <scope>NUCLEOTIDE SEQUENCE</scope>
</reference>
<dbReference type="EMBL" id="LAZR01067917">
    <property type="protein sequence ID" value="KKK50638.1"/>
    <property type="molecule type" value="Genomic_DNA"/>
</dbReference>
<organism evidence="2">
    <name type="scientific">marine sediment metagenome</name>
    <dbReference type="NCBI Taxonomy" id="412755"/>
    <lineage>
        <taxon>unclassified sequences</taxon>
        <taxon>metagenomes</taxon>
        <taxon>ecological metagenomes</taxon>
    </lineage>
</organism>
<dbReference type="CDD" id="cd03194">
    <property type="entry name" value="GST_C_3"/>
    <property type="match status" value="1"/>
</dbReference>
<feature type="domain" description="GST N-terminal" evidence="1">
    <location>
        <begin position="12"/>
        <end position="78"/>
    </location>
</feature>
<accession>A0A0F8W1Z1</accession>